<dbReference type="Proteomes" id="UP000199433">
    <property type="component" value="Unassembled WGS sequence"/>
</dbReference>
<gene>
    <name evidence="2" type="ORF">SAMN04488098_10417</name>
</gene>
<keyword evidence="3" id="KW-1185">Reference proteome</keyword>
<name>A0A1G9D553_9LACT</name>
<dbReference type="EMBL" id="FNFK01000041">
    <property type="protein sequence ID" value="SDK59076.1"/>
    <property type="molecule type" value="Genomic_DNA"/>
</dbReference>
<evidence type="ECO:0000313" key="2">
    <source>
        <dbReference type="EMBL" id="SDK59076.1"/>
    </source>
</evidence>
<proteinExistence type="predicted"/>
<dbReference type="OrthoDB" id="2166958at2"/>
<reference evidence="3" key="1">
    <citation type="submission" date="2016-10" db="EMBL/GenBank/DDBJ databases">
        <authorList>
            <person name="Varghese N."/>
            <person name="Submissions S."/>
        </authorList>
    </citation>
    <scope>NUCLEOTIDE SEQUENCE [LARGE SCALE GENOMIC DNA]</scope>
    <source>
        <strain evidence="3">DSM 19181</strain>
    </source>
</reference>
<dbReference type="STRING" id="426701.SAMN04488098_10417"/>
<sequence length="107" mass="11982">MNLINGVLTGLVALTGGLGLTRFDDSQQPDQDTINQEESIYMNHMGNSESMHMEMDGSVINFGQMKSHIRESHPELNNRELREHYKEMHGTGGSSRSNNFEGMGSMH</sequence>
<dbReference type="AlphaFoldDB" id="A0A1G9D553"/>
<organism evidence="2 3">
    <name type="scientific">Alkalibacterium thalassium</name>
    <dbReference type="NCBI Taxonomy" id="426701"/>
    <lineage>
        <taxon>Bacteria</taxon>
        <taxon>Bacillati</taxon>
        <taxon>Bacillota</taxon>
        <taxon>Bacilli</taxon>
        <taxon>Lactobacillales</taxon>
        <taxon>Carnobacteriaceae</taxon>
        <taxon>Alkalibacterium</taxon>
    </lineage>
</organism>
<protein>
    <submittedName>
        <fullName evidence="2">Uncharacterized protein</fullName>
    </submittedName>
</protein>
<evidence type="ECO:0000313" key="3">
    <source>
        <dbReference type="Proteomes" id="UP000199433"/>
    </source>
</evidence>
<dbReference type="RefSeq" id="WP_091267960.1">
    <property type="nucleotide sequence ID" value="NZ_FNFK01000041.1"/>
</dbReference>
<feature type="region of interest" description="Disordered" evidence="1">
    <location>
        <begin position="87"/>
        <end position="107"/>
    </location>
</feature>
<accession>A0A1G9D553</accession>
<evidence type="ECO:0000256" key="1">
    <source>
        <dbReference type="SAM" id="MobiDB-lite"/>
    </source>
</evidence>